<comment type="caution">
    <text evidence="2">The sequence shown here is derived from an EMBL/GenBank/DDBJ whole genome shotgun (WGS) entry which is preliminary data.</text>
</comment>
<proteinExistence type="predicted"/>
<feature type="region of interest" description="Disordered" evidence="1">
    <location>
        <begin position="1"/>
        <end position="23"/>
    </location>
</feature>
<evidence type="ECO:0000313" key="2">
    <source>
        <dbReference type="EMBL" id="VEL30831.1"/>
    </source>
</evidence>
<keyword evidence="3" id="KW-1185">Reference proteome</keyword>
<evidence type="ECO:0000313" key="3">
    <source>
        <dbReference type="Proteomes" id="UP000784294"/>
    </source>
</evidence>
<dbReference type="EMBL" id="CAAALY010116026">
    <property type="protein sequence ID" value="VEL30831.1"/>
    <property type="molecule type" value="Genomic_DNA"/>
</dbReference>
<protein>
    <submittedName>
        <fullName evidence="2">Uncharacterized protein</fullName>
    </submittedName>
</protein>
<evidence type="ECO:0000256" key="1">
    <source>
        <dbReference type="SAM" id="MobiDB-lite"/>
    </source>
</evidence>
<organism evidence="2 3">
    <name type="scientific">Protopolystoma xenopodis</name>
    <dbReference type="NCBI Taxonomy" id="117903"/>
    <lineage>
        <taxon>Eukaryota</taxon>
        <taxon>Metazoa</taxon>
        <taxon>Spiralia</taxon>
        <taxon>Lophotrochozoa</taxon>
        <taxon>Platyhelminthes</taxon>
        <taxon>Monogenea</taxon>
        <taxon>Polyopisthocotylea</taxon>
        <taxon>Polystomatidea</taxon>
        <taxon>Polystomatidae</taxon>
        <taxon>Protopolystoma</taxon>
    </lineage>
</organism>
<dbReference type="AlphaFoldDB" id="A0A448X8I5"/>
<name>A0A448X8I5_9PLAT</name>
<reference evidence="2" key="1">
    <citation type="submission" date="2018-11" db="EMBL/GenBank/DDBJ databases">
        <authorList>
            <consortium name="Pathogen Informatics"/>
        </authorList>
    </citation>
    <scope>NUCLEOTIDE SEQUENCE</scope>
</reference>
<accession>A0A448X8I5</accession>
<dbReference type="Proteomes" id="UP000784294">
    <property type="component" value="Unassembled WGS sequence"/>
</dbReference>
<gene>
    <name evidence="2" type="ORF">PXEA_LOCUS24271</name>
</gene>
<sequence length="92" mass="10612">MTSSSTPADFITKSHQVKEPPKSQNRVLKSSVCSAKQICPFRGTDVQDLLTLEGVDHWIVLLRLFVRTWQGCLDLFFQMKWAHMESVKFSRL</sequence>